<dbReference type="GO" id="GO:0004553">
    <property type="term" value="F:hydrolase activity, hydrolyzing O-glycosyl compounds"/>
    <property type="evidence" value="ECO:0007669"/>
    <property type="project" value="InterPro"/>
</dbReference>
<comment type="subcellular location">
    <subcellularLocation>
        <location evidence="1">Membrane</location>
        <topology evidence="1">Multi-pass membrane protein</topology>
    </subcellularLocation>
</comment>
<dbReference type="Pfam" id="PF13641">
    <property type="entry name" value="Glyco_tranf_2_3"/>
    <property type="match status" value="1"/>
</dbReference>
<protein>
    <submittedName>
        <fullName evidence="12">Glycosyltransferase</fullName>
    </submittedName>
</protein>
<keyword evidence="2" id="KW-0328">Glycosyltransferase</keyword>
<feature type="transmembrane region" description="Helical" evidence="10">
    <location>
        <begin position="12"/>
        <end position="31"/>
    </location>
</feature>
<evidence type="ECO:0000259" key="11">
    <source>
        <dbReference type="PROSITE" id="PS51764"/>
    </source>
</evidence>
<evidence type="ECO:0000256" key="1">
    <source>
        <dbReference type="ARBA" id="ARBA00004141"/>
    </source>
</evidence>
<evidence type="ECO:0000256" key="4">
    <source>
        <dbReference type="ARBA" id="ARBA00022692"/>
    </source>
</evidence>
<dbReference type="PANTHER" id="PTHR43867:SF2">
    <property type="entry name" value="CELLULOSE SYNTHASE CATALYTIC SUBUNIT A [UDP-FORMING]"/>
    <property type="match status" value="1"/>
</dbReference>
<dbReference type="PANTHER" id="PTHR43867">
    <property type="entry name" value="CELLULOSE SYNTHASE CATALYTIC SUBUNIT A [UDP-FORMING]"/>
    <property type="match status" value="1"/>
</dbReference>
<comment type="similarity">
    <text evidence="9">Belongs to the glycosyl hydrolase 26 family.</text>
</comment>
<dbReference type="InterPro" id="IPR017853">
    <property type="entry name" value="GH"/>
</dbReference>
<evidence type="ECO:0000256" key="7">
    <source>
        <dbReference type="ARBA" id="ARBA00023136"/>
    </source>
</evidence>
<feature type="transmembrane region" description="Helical" evidence="10">
    <location>
        <begin position="389"/>
        <end position="413"/>
    </location>
</feature>
<feature type="transmembrane region" description="Helical" evidence="10">
    <location>
        <begin position="356"/>
        <end position="377"/>
    </location>
</feature>
<evidence type="ECO:0000256" key="9">
    <source>
        <dbReference type="PROSITE-ProRule" id="PRU01100"/>
    </source>
</evidence>
<feature type="domain" description="GH26" evidence="11">
    <location>
        <begin position="550"/>
        <end position="846"/>
    </location>
</feature>
<dbReference type="InterPro" id="IPR022790">
    <property type="entry name" value="GH26_dom"/>
</dbReference>
<evidence type="ECO:0000256" key="8">
    <source>
        <dbReference type="ARBA" id="ARBA00023295"/>
    </source>
</evidence>
<keyword evidence="3 12" id="KW-0808">Transferase</keyword>
<dbReference type="InterPro" id="IPR050321">
    <property type="entry name" value="Glycosyltr_2/OpgH_subfam"/>
</dbReference>
<evidence type="ECO:0000256" key="6">
    <source>
        <dbReference type="ARBA" id="ARBA00022989"/>
    </source>
</evidence>
<gene>
    <name evidence="12" type="ORF">HYG79_15570</name>
</gene>
<proteinExistence type="inferred from homology"/>
<feature type="transmembrane region" description="Helical" evidence="10">
    <location>
        <begin position="37"/>
        <end position="54"/>
    </location>
</feature>
<dbReference type="InterPro" id="IPR029044">
    <property type="entry name" value="Nucleotide-diphossugar_trans"/>
</dbReference>
<feature type="transmembrane region" description="Helical" evidence="10">
    <location>
        <begin position="434"/>
        <end position="454"/>
    </location>
</feature>
<evidence type="ECO:0000256" key="2">
    <source>
        <dbReference type="ARBA" id="ARBA00022676"/>
    </source>
</evidence>
<dbReference type="Gene3D" id="3.20.20.80">
    <property type="entry name" value="Glycosidases"/>
    <property type="match status" value="2"/>
</dbReference>
<feature type="active site" description="Nucleophile" evidence="9">
    <location>
        <position position="790"/>
    </location>
</feature>
<sequence>MMPPTKKEKFTIRLLITIGVLCTANFLFWFFRPEYKGYPFLYYPLVVTISYSVLRKLYIWYHYLDISKPQTPKSTKEFSVDILTTYFPGEPYDMIIETLEAIQKITYPHTTYLCDEANDPYLIEVCKKLGVKHVTRTNRINAKAGNINNALKQATGEICVILDPDHVPLPNFLDPIIPHFENEKIGFVQIVQSYYNIRETLVAKGAAEQTFQFYGPMMMSMNSYGTTNAIGANCTFRRAALDSIGGHAPGLSEDMHTSMLLHAKGWESVYVPLVLAKGLAPSSLTSFFKQQLKWARGTFDLLFYVYPKLFKNFTLRQKFHYGLLPLHYLVGLTTLINFLIPILSLLLSKTPWSGNILFFIYIILPMSASTLLIRAYIQKWVIEKEERGFHLMGGLLQIATWWVYLLGFIYTIIKKKIPYLPTPKDGENSTNLKIAIPNLVIGILSIFSVIYGLSVDLTPFSLMMSGFAVINTAFMFFSLYLATSKTNDNRFIRNRLKTSAISFFVRIKSKKREVSYKIFSLIRPLALPLLMLFIVISFFSLIKLENNKWDTIESTSKYITANNYLGIFQPTSHGGLSNIEAIEKLENKNNMSFDIISVYLAWGDEQKNPYPKNLIEKIYKNNSIPLITWEPWASDFTFNNGLGPEEKERKIFKRIKEGIYDAYILKIAKQLKSYKRPVFLRFAHEFDNPFYPWSPSGDNTSSEFIKAWKHIHSLFGSIKGNNVVWVWNPWKPNAVENYFPGSDYVDWIGVTALNYGTYNSDGKWYEFEDLYKPFHEKFKNLPKKPVMLTEFGSLKLGGDQASWSKKAIRTIKKDFPEIKSIILFNSNVDDNIPKTVYHQNGSLDWTFEKLSVIDTALNHSLPKYILQPQNYTWPISKSSKKYSPIHFNFTMKGVRYKKGQNWKNNHFVLDKDQLEKDFELIQSVGFNTLRYEGLSVYDQNVLKYSEKNKLNIIYSFWIPSDLDFVSDSVKLESHKKKILKKVTKLKSQSNIIAWNIGNDLWDKFNDNLNPPIQDLQKIAYIDWIKKLAVDLKEIDADRVLSLDVKTSKHTKKIVGIVRDNDIPIDMFSLIVSNTNNLNYVAKNHKNILSQFYIGDILGSDYLETKTLSNKFIIRNWQDQWESHKLSFDGLLDKEGRKKYTYDLVRAKLQNQELSSVTPKIRILPPSTLLNVETLYVYHALLLKDDRWIRFPNTTPDSKMEWSLIKTDSYGNPLASKKMGYGPQIQIKIPDNYHNYKLMLTYKSNGVLTSAKTILNTPLLKP</sequence>
<dbReference type="RefSeq" id="WP_179242987.1">
    <property type="nucleotide sequence ID" value="NZ_CP058595.1"/>
</dbReference>
<dbReference type="Pfam" id="PF02156">
    <property type="entry name" value="Glyco_hydro_26"/>
    <property type="match status" value="1"/>
</dbReference>
<dbReference type="KEGG" id="cagg:HYG79_15570"/>
<feature type="transmembrane region" description="Helical" evidence="10">
    <location>
        <begin position="518"/>
        <end position="542"/>
    </location>
</feature>
<keyword evidence="6 10" id="KW-1133">Transmembrane helix</keyword>
<keyword evidence="5 9" id="KW-0378">Hydrolase</keyword>
<dbReference type="EMBL" id="CP058595">
    <property type="protein sequence ID" value="QLG46708.1"/>
    <property type="molecule type" value="Genomic_DNA"/>
</dbReference>
<keyword evidence="7 10" id="KW-0472">Membrane</keyword>
<dbReference type="AlphaFoldDB" id="A0A7H9ATA9"/>
<dbReference type="GO" id="GO:0005886">
    <property type="term" value="C:plasma membrane"/>
    <property type="evidence" value="ECO:0007669"/>
    <property type="project" value="TreeGrafter"/>
</dbReference>
<dbReference type="GO" id="GO:0016758">
    <property type="term" value="F:hexosyltransferase activity"/>
    <property type="evidence" value="ECO:0007669"/>
    <property type="project" value="TreeGrafter"/>
</dbReference>
<evidence type="ECO:0000256" key="3">
    <source>
        <dbReference type="ARBA" id="ARBA00022679"/>
    </source>
</evidence>
<feature type="transmembrane region" description="Helical" evidence="10">
    <location>
        <begin position="326"/>
        <end position="347"/>
    </location>
</feature>
<feature type="active site" description="Proton donor" evidence="9">
    <location>
        <position position="685"/>
    </location>
</feature>
<dbReference type="PROSITE" id="PS51764">
    <property type="entry name" value="GH26"/>
    <property type="match status" value="1"/>
</dbReference>
<dbReference type="SUPFAM" id="SSF53448">
    <property type="entry name" value="Nucleotide-diphospho-sugar transferases"/>
    <property type="match status" value="1"/>
</dbReference>
<feature type="transmembrane region" description="Helical" evidence="10">
    <location>
        <begin position="460"/>
        <end position="483"/>
    </location>
</feature>
<evidence type="ECO:0000313" key="13">
    <source>
        <dbReference type="Proteomes" id="UP000509302"/>
    </source>
</evidence>
<keyword evidence="13" id="KW-1185">Reference proteome</keyword>
<dbReference type="Gene3D" id="3.90.550.10">
    <property type="entry name" value="Spore Coat Polysaccharide Biosynthesis Protein SpsA, Chain A"/>
    <property type="match status" value="1"/>
</dbReference>
<reference evidence="12 13" key="1">
    <citation type="journal article" date="2006" name="Int. J. Syst. Evol. Microbiol.">
        <title>Costertonia aggregata gen. nov., sp. nov., a mesophilic marine bacterium of the family Flavobacteriaceae, isolated from a mature biofilm.</title>
        <authorList>
            <person name="Kwon K.K."/>
            <person name="Lee Y.K."/>
            <person name="Lee H.K."/>
        </authorList>
    </citation>
    <scope>NUCLEOTIDE SEQUENCE [LARGE SCALE GENOMIC DNA]</scope>
    <source>
        <strain evidence="12 13">KCCM 42265</strain>
    </source>
</reference>
<accession>A0A7H9ATA9</accession>
<organism evidence="12 13">
    <name type="scientific">Costertonia aggregata</name>
    <dbReference type="NCBI Taxonomy" id="343403"/>
    <lineage>
        <taxon>Bacteria</taxon>
        <taxon>Pseudomonadati</taxon>
        <taxon>Bacteroidota</taxon>
        <taxon>Flavobacteriia</taxon>
        <taxon>Flavobacteriales</taxon>
        <taxon>Flavobacteriaceae</taxon>
        <taxon>Costertonia</taxon>
    </lineage>
</organism>
<name>A0A7H9ATA9_9FLAO</name>
<evidence type="ECO:0000256" key="10">
    <source>
        <dbReference type="SAM" id="Phobius"/>
    </source>
</evidence>
<dbReference type="Proteomes" id="UP000509302">
    <property type="component" value="Chromosome"/>
</dbReference>
<dbReference type="CDD" id="cd06421">
    <property type="entry name" value="CESA_CelA_like"/>
    <property type="match status" value="1"/>
</dbReference>
<keyword evidence="8 9" id="KW-0326">Glycosidase</keyword>
<keyword evidence="4 10" id="KW-0812">Transmembrane</keyword>
<evidence type="ECO:0000313" key="12">
    <source>
        <dbReference type="EMBL" id="QLG46708.1"/>
    </source>
</evidence>
<evidence type="ECO:0000256" key="5">
    <source>
        <dbReference type="ARBA" id="ARBA00022801"/>
    </source>
</evidence>
<dbReference type="SUPFAM" id="SSF51445">
    <property type="entry name" value="(Trans)glycosidases"/>
    <property type="match status" value="2"/>
</dbReference>